<sequence>MNSLFEIANIYLHYRGGKHVGLAGLVGVIVAIIVILAWSDWIQPLINFIGLNKVAENIGITVDGVGGSAATTYNVIILYLFFCLAFSLIVGIGLLIYVYGNVALRSKFGSVVLGVILLIALSPILIWVILGQFVHLNKNHKQAKEDPESFWESQRLKKNADLIEYLTLNEEDGNGNQLTQEVAIRYLHRMPSRKEYRFLIGITYERELVLLFPRPFGVVINGTTYRLMGIPLTFSEFIPMKDDPYGVNGAHNPDRYYMKYEEEVKQWNIQDIEIFLYPSRIYDVHRIISDLPNSMFYRKYIKLVCEHYKLNKERNSGTTSDDEFVMNILSNKEFKI</sequence>
<feature type="transmembrane region" description="Helical" evidence="1">
    <location>
        <begin position="111"/>
        <end position="130"/>
    </location>
</feature>
<feature type="transmembrane region" description="Helical" evidence="1">
    <location>
        <begin position="20"/>
        <end position="38"/>
    </location>
</feature>
<keyword evidence="1" id="KW-0812">Transmembrane</keyword>
<reference evidence="2 3" key="1">
    <citation type="submission" date="2023-02" db="EMBL/GenBank/DDBJ databases">
        <title>Oceanobacillus kimchii IFOP_LL358 isolated form Alexandrium catenella lab strain.</title>
        <authorList>
            <person name="Gajardo G."/>
            <person name="Ueki S."/>
            <person name="Maruyama F."/>
        </authorList>
    </citation>
    <scope>NUCLEOTIDE SEQUENCE [LARGE SCALE GENOMIC DNA]</scope>
    <source>
        <strain evidence="2 3">IFOP_LL358</strain>
    </source>
</reference>
<dbReference type="Proteomes" id="UP001275436">
    <property type="component" value="Unassembled WGS sequence"/>
</dbReference>
<accession>A0ABQ5TQF1</accession>
<organism evidence="2 3">
    <name type="scientific">Oceanobacillus kimchii</name>
    <dbReference type="NCBI Taxonomy" id="746691"/>
    <lineage>
        <taxon>Bacteria</taxon>
        <taxon>Bacillati</taxon>
        <taxon>Bacillota</taxon>
        <taxon>Bacilli</taxon>
        <taxon>Bacillales</taxon>
        <taxon>Bacillaceae</taxon>
        <taxon>Oceanobacillus</taxon>
    </lineage>
</organism>
<comment type="caution">
    <text evidence="2">The sequence shown here is derived from an EMBL/GenBank/DDBJ whole genome shotgun (WGS) entry which is preliminary data.</text>
</comment>
<keyword evidence="1" id="KW-0472">Membrane</keyword>
<feature type="transmembrane region" description="Helical" evidence="1">
    <location>
        <begin position="76"/>
        <end position="99"/>
    </location>
</feature>
<protein>
    <submittedName>
        <fullName evidence="2">Uncharacterized protein</fullName>
    </submittedName>
</protein>
<keyword evidence="3" id="KW-1185">Reference proteome</keyword>
<dbReference type="EMBL" id="BSKO01000002">
    <property type="protein sequence ID" value="GLO68400.1"/>
    <property type="molecule type" value="Genomic_DNA"/>
</dbReference>
<evidence type="ECO:0000256" key="1">
    <source>
        <dbReference type="SAM" id="Phobius"/>
    </source>
</evidence>
<name>A0ABQ5TQF1_9BACI</name>
<dbReference type="RefSeq" id="WP_317958637.1">
    <property type="nucleotide sequence ID" value="NZ_BSKO01000002.1"/>
</dbReference>
<keyword evidence="1" id="KW-1133">Transmembrane helix</keyword>
<evidence type="ECO:0000313" key="3">
    <source>
        <dbReference type="Proteomes" id="UP001275436"/>
    </source>
</evidence>
<gene>
    <name evidence="2" type="ORF">MACH08_41840</name>
</gene>
<evidence type="ECO:0000313" key="2">
    <source>
        <dbReference type="EMBL" id="GLO68400.1"/>
    </source>
</evidence>
<proteinExistence type="predicted"/>